<evidence type="ECO:0000256" key="8">
    <source>
        <dbReference type="ARBA" id="ARBA00023004"/>
    </source>
</evidence>
<accession>A0ABR3HU14</accession>
<evidence type="ECO:0000256" key="6">
    <source>
        <dbReference type="ARBA" id="ARBA00022989"/>
    </source>
</evidence>
<evidence type="ECO:0000256" key="2">
    <source>
        <dbReference type="ARBA" id="ARBA00009295"/>
    </source>
</evidence>
<evidence type="ECO:0000256" key="7">
    <source>
        <dbReference type="ARBA" id="ARBA00023002"/>
    </source>
</evidence>
<comment type="cofactor">
    <cofactor evidence="12">
        <name>Fe(2+)</name>
        <dbReference type="ChEBI" id="CHEBI:29033"/>
    </cofactor>
</comment>
<evidence type="ECO:0000256" key="1">
    <source>
        <dbReference type="ARBA" id="ARBA00004141"/>
    </source>
</evidence>
<comment type="similarity">
    <text evidence="2 12">Belongs to the fatty acid desaturase type 1 family.</text>
</comment>
<keyword evidence="7 12" id="KW-0560">Oxidoreductase</keyword>
<keyword evidence="5" id="KW-0276">Fatty acid metabolism</keyword>
<keyword evidence="8" id="KW-0408">Iron</keyword>
<evidence type="ECO:0000256" key="4">
    <source>
        <dbReference type="ARBA" id="ARBA00022692"/>
    </source>
</evidence>
<evidence type="ECO:0000313" key="16">
    <source>
        <dbReference type="Proteomes" id="UP001549920"/>
    </source>
</evidence>
<evidence type="ECO:0000256" key="3">
    <source>
        <dbReference type="ARBA" id="ARBA00022516"/>
    </source>
</evidence>
<proteinExistence type="inferred from homology"/>
<keyword evidence="6 13" id="KW-1133">Transmembrane helix</keyword>
<dbReference type="PANTHER" id="PTHR11351:SF31">
    <property type="entry name" value="DESATURASE 1, ISOFORM A-RELATED"/>
    <property type="match status" value="1"/>
</dbReference>
<feature type="domain" description="Fatty acid desaturase" evidence="14">
    <location>
        <begin position="61"/>
        <end position="268"/>
    </location>
</feature>
<sequence length="326" mass="37519">MGSYLTETGELNTENECSKDNIKPLDSLPRKLQIIYRYVISFSCLHLAALYGLYLCFNSAKWATIGFGILLYIFAELGITAGAHRLWSHRSYKAKLPLQIILMVFNTLAFQNTAITWIRDHRLHHKCSDTDGDPHNASRGLFYSHIGWLMTKKSERVIKQGKTLDMSDIYSNPVLRFQKKYAVPFIGTVCFVLPTVVPMYFWGETLNNAWHVNTLRYVLNLNATFCVNSVAHKWGYKPYDRNLLPTQNVLVSLAALGDGFHNFHHAFPWDYRSSELGNKKYNITTWFIDFFAWVGWAYDLKTVSKKNVKARAERTGDGTDLWGHNL</sequence>
<keyword evidence="11 12" id="KW-0275">Fatty acid biosynthesis</keyword>
<keyword evidence="9" id="KW-0443">Lipid metabolism</keyword>
<comment type="caution">
    <text evidence="15">The sequence shown here is derived from an EMBL/GenBank/DDBJ whole genome shotgun (WGS) entry which is preliminary data.</text>
</comment>
<dbReference type="Proteomes" id="UP001549920">
    <property type="component" value="Unassembled WGS sequence"/>
</dbReference>
<comment type="subcellular location">
    <subcellularLocation>
        <location evidence="1">Membrane</location>
        <topology evidence="1">Multi-pass membrane protein</topology>
    </subcellularLocation>
</comment>
<evidence type="ECO:0000256" key="10">
    <source>
        <dbReference type="ARBA" id="ARBA00023136"/>
    </source>
</evidence>
<keyword evidence="16" id="KW-1185">Reference proteome</keyword>
<dbReference type="CDD" id="cd03505">
    <property type="entry name" value="Delta9-FADS-like"/>
    <property type="match status" value="1"/>
</dbReference>
<dbReference type="PANTHER" id="PTHR11351">
    <property type="entry name" value="ACYL-COA DESATURASE"/>
    <property type="match status" value="1"/>
</dbReference>
<protein>
    <recommendedName>
        <fullName evidence="14">Fatty acid desaturase domain-containing protein</fullName>
    </recommendedName>
</protein>
<evidence type="ECO:0000256" key="12">
    <source>
        <dbReference type="RuleBase" id="RU000581"/>
    </source>
</evidence>
<keyword evidence="4 12" id="KW-0812">Transmembrane</keyword>
<reference evidence="15 16" key="1">
    <citation type="submission" date="2024-06" db="EMBL/GenBank/DDBJ databases">
        <title>A chromosome-level genome assembly of beet webworm, Loxostege sticticalis.</title>
        <authorList>
            <person name="Zhang Y."/>
        </authorList>
    </citation>
    <scope>NUCLEOTIDE SEQUENCE [LARGE SCALE GENOMIC DNA]</scope>
    <source>
        <strain evidence="15">AQ026</strain>
        <tissue evidence="15">Whole body</tissue>
    </source>
</reference>
<dbReference type="InterPro" id="IPR005804">
    <property type="entry name" value="FA_desaturase_dom"/>
</dbReference>
<dbReference type="EMBL" id="JBEUOH010000013">
    <property type="protein sequence ID" value="KAL0880055.1"/>
    <property type="molecule type" value="Genomic_DNA"/>
</dbReference>
<gene>
    <name evidence="15" type="ORF">ABMA27_002548</name>
</gene>
<feature type="transmembrane region" description="Helical" evidence="13">
    <location>
        <begin position="181"/>
        <end position="202"/>
    </location>
</feature>
<evidence type="ECO:0000256" key="13">
    <source>
        <dbReference type="SAM" id="Phobius"/>
    </source>
</evidence>
<evidence type="ECO:0000313" key="15">
    <source>
        <dbReference type="EMBL" id="KAL0880055.1"/>
    </source>
</evidence>
<organism evidence="15 16">
    <name type="scientific">Loxostege sticticalis</name>
    <name type="common">Beet webworm moth</name>
    <dbReference type="NCBI Taxonomy" id="481309"/>
    <lineage>
        <taxon>Eukaryota</taxon>
        <taxon>Metazoa</taxon>
        <taxon>Ecdysozoa</taxon>
        <taxon>Arthropoda</taxon>
        <taxon>Hexapoda</taxon>
        <taxon>Insecta</taxon>
        <taxon>Pterygota</taxon>
        <taxon>Neoptera</taxon>
        <taxon>Endopterygota</taxon>
        <taxon>Lepidoptera</taxon>
        <taxon>Glossata</taxon>
        <taxon>Ditrysia</taxon>
        <taxon>Pyraloidea</taxon>
        <taxon>Crambidae</taxon>
        <taxon>Pyraustinae</taxon>
        <taxon>Loxostege</taxon>
    </lineage>
</organism>
<evidence type="ECO:0000256" key="11">
    <source>
        <dbReference type="ARBA" id="ARBA00023160"/>
    </source>
</evidence>
<dbReference type="PRINTS" id="PR00075">
    <property type="entry name" value="FACDDSATRASE"/>
</dbReference>
<feature type="transmembrane region" description="Helical" evidence="13">
    <location>
        <begin position="96"/>
        <end position="118"/>
    </location>
</feature>
<evidence type="ECO:0000256" key="9">
    <source>
        <dbReference type="ARBA" id="ARBA00023098"/>
    </source>
</evidence>
<evidence type="ECO:0000259" key="14">
    <source>
        <dbReference type="Pfam" id="PF00487"/>
    </source>
</evidence>
<evidence type="ECO:0000256" key="5">
    <source>
        <dbReference type="ARBA" id="ARBA00022832"/>
    </source>
</evidence>
<feature type="transmembrane region" description="Helical" evidence="13">
    <location>
        <begin position="34"/>
        <end position="55"/>
    </location>
</feature>
<dbReference type="InterPro" id="IPR015876">
    <property type="entry name" value="Acyl-CoA_DS"/>
</dbReference>
<keyword evidence="3 12" id="KW-0444">Lipid biosynthesis</keyword>
<dbReference type="Pfam" id="PF00487">
    <property type="entry name" value="FA_desaturase"/>
    <property type="match status" value="1"/>
</dbReference>
<keyword evidence="10 13" id="KW-0472">Membrane</keyword>
<feature type="transmembrane region" description="Helical" evidence="13">
    <location>
        <begin position="62"/>
        <end position="84"/>
    </location>
</feature>
<name>A0ABR3HU14_LOXSC</name>
<comment type="domain">
    <text evidence="12">The histidine box domains are involved in binding the catalytic metal ions.</text>
</comment>